<dbReference type="Pfam" id="PF00795">
    <property type="entry name" value="CN_hydrolase"/>
    <property type="match status" value="1"/>
</dbReference>
<evidence type="ECO:0000313" key="3">
    <source>
        <dbReference type="EMBL" id="KAK8963547.1"/>
    </source>
</evidence>
<protein>
    <recommendedName>
        <fullName evidence="2">CN hydrolase domain-containing protein</fullName>
    </recommendedName>
</protein>
<organism evidence="3 4">
    <name type="scientific">Platanthera guangdongensis</name>
    <dbReference type="NCBI Taxonomy" id="2320717"/>
    <lineage>
        <taxon>Eukaryota</taxon>
        <taxon>Viridiplantae</taxon>
        <taxon>Streptophyta</taxon>
        <taxon>Embryophyta</taxon>
        <taxon>Tracheophyta</taxon>
        <taxon>Spermatophyta</taxon>
        <taxon>Magnoliopsida</taxon>
        <taxon>Liliopsida</taxon>
        <taxon>Asparagales</taxon>
        <taxon>Orchidaceae</taxon>
        <taxon>Orchidoideae</taxon>
        <taxon>Orchideae</taxon>
        <taxon>Orchidinae</taxon>
        <taxon>Platanthera</taxon>
    </lineage>
</organism>
<sequence length="152" mass="16971">METTLSTSAEAPKKRCSISAMSKTGYSRTQNRSRRWNQMSIPSTRAKLLDGSGSSAINEIKATHRQRKRKVKTGALTGLGRKSVVVEDSPVGLLGLTVCYDLRFPELYQLLRFEHNAQVLLVPSAFTKVTGKAHWEILLRARAIETQCFVSF</sequence>
<dbReference type="Gene3D" id="3.60.110.10">
    <property type="entry name" value="Carbon-nitrogen hydrolase"/>
    <property type="match status" value="1"/>
</dbReference>
<dbReference type="PANTHER" id="PTHR23088">
    <property type="entry name" value="NITRILASE-RELATED"/>
    <property type="match status" value="1"/>
</dbReference>
<reference evidence="3 4" key="1">
    <citation type="journal article" date="2022" name="Nat. Plants">
        <title>Genomes of leafy and leafless Platanthera orchids illuminate the evolution of mycoheterotrophy.</title>
        <authorList>
            <person name="Li M.H."/>
            <person name="Liu K.W."/>
            <person name="Li Z."/>
            <person name="Lu H.C."/>
            <person name="Ye Q.L."/>
            <person name="Zhang D."/>
            <person name="Wang J.Y."/>
            <person name="Li Y.F."/>
            <person name="Zhong Z.M."/>
            <person name="Liu X."/>
            <person name="Yu X."/>
            <person name="Liu D.K."/>
            <person name="Tu X.D."/>
            <person name="Liu B."/>
            <person name="Hao Y."/>
            <person name="Liao X.Y."/>
            <person name="Jiang Y.T."/>
            <person name="Sun W.H."/>
            <person name="Chen J."/>
            <person name="Chen Y.Q."/>
            <person name="Ai Y."/>
            <person name="Zhai J.W."/>
            <person name="Wu S.S."/>
            <person name="Zhou Z."/>
            <person name="Hsiao Y.Y."/>
            <person name="Wu W.L."/>
            <person name="Chen Y.Y."/>
            <person name="Lin Y.F."/>
            <person name="Hsu J.L."/>
            <person name="Li C.Y."/>
            <person name="Wang Z.W."/>
            <person name="Zhao X."/>
            <person name="Zhong W.Y."/>
            <person name="Ma X.K."/>
            <person name="Ma L."/>
            <person name="Huang J."/>
            <person name="Chen G.Z."/>
            <person name="Huang M.Z."/>
            <person name="Huang L."/>
            <person name="Peng D.H."/>
            <person name="Luo Y.B."/>
            <person name="Zou S.Q."/>
            <person name="Chen S.P."/>
            <person name="Lan S."/>
            <person name="Tsai W.C."/>
            <person name="Van de Peer Y."/>
            <person name="Liu Z.J."/>
        </authorList>
    </citation>
    <scope>NUCLEOTIDE SEQUENCE [LARGE SCALE GENOMIC DNA]</scope>
    <source>
        <strain evidence="3">Lor288</strain>
    </source>
</reference>
<comment type="caution">
    <text evidence="3">The sequence shown here is derived from an EMBL/GenBank/DDBJ whole genome shotgun (WGS) entry which is preliminary data.</text>
</comment>
<feature type="domain" description="CN hydrolase" evidence="2">
    <location>
        <begin position="1"/>
        <end position="152"/>
    </location>
</feature>
<dbReference type="PANTHER" id="PTHR23088:SF27">
    <property type="entry name" value="DEAMINATED GLUTATHIONE AMIDASE"/>
    <property type="match status" value="1"/>
</dbReference>
<dbReference type="SUPFAM" id="SSF56317">
    <property type="entry name" value="Carbon-nitrogen hydrolase"/>
    <property type="match status" value="1"/>
</dbReference>
<dbReference type="InterPro" id="IPR003010">
    <property type="entry name" value="C-N_Hydrolase"/>
</dbReference>
<dbReference type="EMBL" id="JBBWWR010000007">
    <property type="protein sequence ID" value="KAK8963547.1"/>
    <property type="molecule type" value="Genomic_DNA"/>
</dbReference>
<name>A0ABR2MI48_9ASPA</name>
<dbReference type="PROSITE" id="PS50263">
    <property type="entry name" value="CN_HYDROLASE"/>
    <property type="match status" value="1"/>
</dbReference>
<proteinExistence type="predicted"/>
<evidence type="ECO:0000313" key="4">
    <source>
        <dbReference type="Proteomes" id="UP001412067"/>
    </source>
</evidence>
<gene>
    <name evidence="3" type="ORF">KSP40_PGU002583</name>
</gene>
<keyword evidence="4" id="KW-1185">Reference proteome</keyword>
<dbReference type="InterPro" id="IPR036526">
    <property type="entry name" value="C-N_Hydrolase_sf"/>
</dbReference>
<evidence type="ECO:0000256" key="1">
    <source>
        <dbReference type="SAM" id="MobiDB-lite"/>
    </source>
</evidence>
<dbReference type="Proteomes" id="UP001412067">
    <property type="component" value="Unassembled WGS sequence"/>
</dbReference>
<evidence type="ECO:0000259" key="2">
    <source>
        <dbReference type="PROSITE" id="PS50263"/>
    </source>
</evidence>
<accession>A0ABR2MI48</accession>
<feature type="region of interest" description="Disordered" evidence="1">
    <location>
        <begin position="20"/>
        <end position="39"/>
    </location>
</feature>